<feature type="domain" description="C-type lectin" evidence="1">
    <location>
        <begin position="52"/>
        <end position="119"/>
    </location>
</feature>
<dbReference type="InterPro" id="IPR050111">
    <property type="entry name" value="C-type_lectin/snaclec_domain"/>
</dbReference>
<dbReference type="AlphaFoldDB" id="A0AAD9N2D1"/>
<sequence>MVTGITLPGTRSTIRSLRLATLSHANSDAKHDHILFSWQQEDVPGNMLEETFIGLTDRVDESIFVWVDGTPLDYSNWAPEDPNDYRYSEDVAIITGPHGLYPGLWLDTSDTERHSFICERPSRQIPVLDPLARLD</sequence>
<dbReference type="Gene3D" id="3.10.100.10">
    <property type="entry name" value="Mannose-Binding Protein A, subunit A"/>
    <property type="match status" value="1"/>
</dbReference>
<evidence type="ECO:0000313" key="2">
    <source>
        <dbReference type="EMBL" id="KAK2152501.1"/>
    </source>
</evidence>
<dbReference type="InterPro" id="IPR001304">
    <property type="entry name" value="C-type_lectin-like"/>
</dbReference>
<organism evidence="2 3">
    <name type="scientific">Paralvinella palmiformis</name>
    <dbReference type="NCBI Taxonomy" id="53620"/>
    <lineage>
        <taxon>Eukaryota</taxon>
        <taxon>Metazoa</taxon>
        <taxon>Spiralia</taxon>
        <taxon>Lophotrochozoa</taxon>
        <taxon>Annelida</taxon>
        <taxon>Polychaeta</taxon>
        <taxon>Sedentaria</taxon>
        <taxon>Canalipalpata</taxon>
        <taxon>Terebellida</taxon>
        <taxon>Terebelliformia</taxon>
        <taxon>Alvinellidae</taxon>
        <taxon>Paralvinella</taxon>
    </lineage>
</organism>
<reference evidence="2" key="1">
    <citation type="journal article" date="2023" name="Mol. Biol. Evol.">
        <title>Third-Generation Sequencing Reveals the Adaptive Role of the Epigenome in Three Deep-Sea Polychaetes.</title>
        <authorList>
            <person name="Perez M."/>
            <person name="Aroh O."/>
            <person name="Sun Y."/>
            <person name="Lan Y."/>
            <person name="Juniper S.K."/>
            <person name="Young C.R."/>
            <person name="Angers B."/>
            <person name="Qian P.Y."/>
        </authorList>
    </citation>
    <scope>NUCLEOTIDE SEQUENCE</scope>
    <source>
        <strain evidence="2">P08H-3</strain>
    </source>
</reference>
<comment type="caution">
    <text evidence="2">The sequence shown here is derived from an EMBL/GenBank/DDBJ whole genome shotgun (WGS) entry which is preliminary data.</text>
</comment>
<name>A0AAD9N2D1_9ANNE</name>
<dbReference type="InterPro" id="IPR016186">
    <property type="entry name" value="C-type_lectin-like/link_sf"/>
</dbReference>
<dbReference type="EMBL" id="JAODUP010000326">
    <property type="protein sequence ID" value="KAK2152501.1"/>
    <property type="molecule type" value="Genomic_DNA"/>
</dbReference>
<protein>
    <recommendedName>
        <fullName evidence="1">C-type lectin domain-containing protein</fullName>
    </recommendedName>
</protein>
<dbReference type="SUPFAM" id="SSF56436">
    <property type="entry name" value="C-type lectin-like"/>
    <property type="match status" value="1"/>
</dbReference>
<evidence type="ECO:0000259" key="1">
    <source>
        <dbReference type="PROSITE" id="PS50041"/>
    </source>
</evidence>
<dbReference type="InterPro" id="IPR016187">
    <property type="entry name" value="CTDL_fold"/>
</dbReference>
<dbReference type="Proteomes" id="UP001208570">
    <property type="component" value="Unassembled WGS sequence"/>
</dbReference>
<gene>
    <name evidence="2" type="ORF">LSH36_326g00037</name>
</gene>
<dbReference type="Pfam" id="PF00059">
    <property type="entry name" value="Lectin_C"/>
    <property type="match status" value="1"/>
</dbReference>
<proteinExistence type="predicted"/>
<dbReference type="PROSITE" id="PS50041">
    <property type="entry name" value="C_TYPE_LECTIN_2"/>
    <property type="match status" value="1"/>
</dbReference>
<dbReference type="PANTHER" id="PTHR22803">
    <property type="entry name" value="MANNOSE, PHOSPHOLIPASE, LECTIN RECEPTOR RELATED"/>
    <property type="match status" value="1"/>
</dbReference>
<accession>A0AAD9N2D1</accession>
<keyword evidence="3" id="KW-1185">Reference proteome</keyword>
<evidence type="ECO:0000313" key="3">
    <source>
        <dbReference type="Proteomes" id="UP001208570"/>
    </source>
</evidence>